<name>A0ABX8DYH8_9PSED</name>
<comment type="similarity">
    <text evidence="1">Belongs to the peptidase S8 family.</text>
</comment>
<dbReference type="EMBL" id="CP074676">
    <property type="protein sequence ID" value="QVL21381.1"/>
    <property type="molecule type" value="Genomic_DNA"/>
</dbReference>
<accession>A0ABX8DYH8</accession>
<evidence type="ECO:0000313" key="3">
    <source>
        <dbReference type="Proteomes" id="UP000678154"/>
    </source>
</evidence>
<dbReference type="InterPro" id="IPR036852">
    <property type="entry name" value="Peptidase_S8/S53_dom_sf"/>
</dbReference>
<dbReference type="PROSITE" id="PS51892">
    <property type="entry name" value="SUBTILASE"/>
    <property type="match status" value="1"/>
</dbReference>
<keyword evidence="1" id="KW-0645">Protease</keyword>
<gene>
    <name evidence="2" type="ORF">KH389_12660</name>
</gene>
<dbReference type="Gene3D" id="3.40.50.200">
    <property type="entry name" value="Peptidase S8/S53 domain"/>
    <property type="match status" value="1"/>
</dbReference>
<sequence>MGTSLRVGVIDSGCSAHQAGPIAGGRRFWLEHGELREGQVQADVLGHGSRVLDCLLAQGGAGEVLVAQVFDRHWQTSALQVAAALLWLVEQGAMLVNLSLGLQQDRNVLRAACAVAVEAGVLLCASSPARGAPVYPARYPGVIRVTGDALCALGQWSWLDTPQADFGAAVDPASGVAGASLASAALCGQVRALLTAQPNAGREQVLEHLRQQAAFIGAERRGGVHG</sequence>
<keyword evidence="1" id="KW-0378">Hydrolase</keyword>
<protein>
    <submittedName>
        <fullName evidence="2">Peptidase S8 and S53 subtilisin kexin sedolisin</fullName>
    </submittedName>
</protein>
<feature type="active site" description="Charge relay system" evidence="1">
    <location>
        <position position="11"/>
    </location>
</feature>
<reference evidence="2 3" key="1">
    <citation type="journal article" date="2016" name="J. Hazard. Mater.">
        <title>A newly isolated Pseudomonas putida S-1 strain for batch-mode-propanethiol degradation and continuous treatment of propanethiol-containing waste gas.</title>
        <authorList>
            <person name="Chen D.Z."/>
            <person name="Sun Y.M."/>
            <person name="Han L.M."/>
            <person name="Chen J."/>
            <person name="Ye J.X."/>
            <person name="Chen J.M."/>
        </authorList>
    </citation>
    <scope>NUCLEOTIDE SEQUENCE [LARGE SCALE GENOMIC DNA]</scope>
    <source>
        <strain evidence="2 3">S-1</strain>
    </source>
</reference>
<dbReference type="RefSeq" id="WP_213607426.1">
    <property type="nucleotide sequence ID" value="NZ_CP074676.1"/>
</dbReference>
<keyword evidence="1" id="KW-0720">Serine protease</keyword>
<evidence type="ECO:0000313" key="2">
    <source>
        <dbReference type="EMBL" id="QVL21381.1"/>
    </source>
</evidence>
<dbReference type="SUPFAM" id="SSF52743">
    <property type="entry name" value="Subtilisin-like"/>
    <property type="match status" value="1"/>
</dbReference>
<feature type="active site" description="Charge relay system" evidence="1">
    <location>
        <position position="180"/>
    </location>
</feature>
<keyword evidence="3" id="KW-1185">Reference proteome</keyword>
<organism evidence="2 3">
    <name type="scientific">Pseudomonas qingdaonensis</name>
    <dbReference type="NCBI Taxonomy" id="2056231"/>
    <lineage>
        <taxon>Bacteria</taxon>
        <taxon>Pseudomonadati</taxon>
        <taxon>Pseudomonadota</taxon>
        <taxon>Gammaproteobacteria</taxon>
        <taxon>Pseudomonadales</taxon>
        <taxon>Pseudomonadaceae</taxon>
        <taxon>Pseudomonas</taxon>
    </lineage>
</organism>
<feature type="active site" description="Charge relay system" evidence="1">
    <location>
        <position position="47"/>
    </location>
</feature>
<proteinExistence type="inferred from homology"/>
<dbReference type="Proteomes" id="UP000678154">
    <property type="component" value="Chromosome"/>
</dbReference>
<evidence type="ECO:0000256" key="1">
    <source>
        <dbReference type="PROSITE-ProRule" id="PRU01240"/>
    </source>
</evidence>
<dbReference type="GeneID" id="87481108"/>